<evidence type="ECO:0008006" key="2">
    <source>
        <dbReference type="Google" id="ProtNLM"/>
    </source>
</evidence>
<gene>
    <name evidence="1" type="ORF">UFOVP636_7</name>
</gene>
<name>A0A6J5N801_9CAUD</name>
<dbReference type="EMBL" id="LR796597">
    <property type="protein sequence ID" value="CAB4153546.1"/>
    <property type="molecule type" value="Genomic_DNA"/>
</dbReference>
<accession>A0A6J5N801</accession>
<protein>
    <recommendedName>
        <fullName evidence="2">Phage major capsid protein</fullName>
    </recommendedName>
</protein>
<proteinExistence type="predicted"/>
<sequence length="301" mass="33062">MASYPEIENNTYTGEFAGQYISAAIQSADSVQHLTIKPNVRYQEVIRLFNGGVTLQDVSCDFTASGGATLGEVVLAVKQLKVNEIFCKTQFVSTWETRDMGFSVLNETIPASLTEYIIQNMIAEVSAIVENKIWKGQSGSGSMDGFFQIATDRADVNFVASPVTLTTANIVEKLEATIDELPDAILSSAEKPLIYVSPKTARLYLRKMQSLGYLDTYYAGEVPMLFEGLQIVECAGMYNDAIWIAQKSNMFLGTSLLSVDNEVSVLDMAKLDGSKNVRFIMEFSAGVTYGIGEDIAVYWVD</sequence>
<organism evidence="1">
    <name type="scientific">uncultured Caudovirales phage</name>
    <dbReference type="NCBI Taxonomy" id="2100421"/>
    <lineage>
        <taxon>Viruses</taxon>
        <taxon>Duplodnaviria</taxon>
        <taxon>Heunggongvirae</taxon>
        <taxon>Uroviricota</taxon>
        <taxon>Caudoviricetes</taxon>
        <taxon>Peduoviridae</taxon>
        <taxon>Maltschvirus</taxon>
        <taxon>Maltschvirus maltsch</taxon>
    </lineage>
</organism>
<reference evidence="1" key="1">
    <citation type="submission" date="2020-04" db="EMBL/GenBank/DDBJ databases">
        <authorList>
            <person name="Chiriac C."/>
            <person name="Salcher M."/>
            <person name="Ghai R."/>
            <person name="Kavagutti S V."/>
        </authorList>
    </citation>
    <scope>NUCLEOTIDE SEQUENCE</scope>
</reference>
<evidence type="ECO:0000313" key="1">
    <source>
        <dbReference type="EMBL" id="CAB4153546.1"/>
    </source>
</evidence>